<sequence>MYGIELIITCFIKVNLEKTEIMFFDKETSSKELPEKNKWLLWLRYFESSSNSYIKG</sequence>
<accession>A0A327RAT9</accession>
<proteinExistence type="predicted"/>
<evidence type="ECO:0000313" key="1">
    <source>
        <dbReference type="EMBL" id="RAJ12724.1"/>
    </source>
</evidence>
<name>A0A327RAT9_9FLAO</name>
<evidence type="ECO:0000313" key="2">
    <source>
        <dbReference type="Proteomes" id="UP000249696"/>
    </source>
</evidence>
<gene>
    <name evidence="1" type="ORF">LV92_01960</name>
</gene>
<dbReference type="EMBL" id="QLLN01000003">
    <property type="protein sequence ID" value="RAJ12724.1"/>
    <property type="molecule type" value="Genomic_DNA"/>
</dbReference>
<dbReference type="AlphaFoldDB" id="A0A327RAT9"/>
<protein>
    <submittedName>
        <fullName evidence="1">Uncharacterized protein</fullName>
    </submittedName>
</protein>
<comment type="caution">
    <text evidence="1">The sequence shown here is derived from an EMBL/GenBank/DDBJ whole genome shotgun (WGS) entry which is preliminary data.</text>
</comment>
<reference evidence="1 2" key="1">
    <citation type="submission" date="2018-06" db="EMBL/GenBank/DDBJ databases">
        <title>Genomic Encyclopedia of Archaeal and Bacterial Type Strains, Phase II (KMG-II): from individual species to whole genera.</title>
        <authorList>
            <person name="Goeker M."/>
        </authorList>
    </citation>
    <scope>NUCLEOTIDE SEQUENCE [LARGE SCALE GENOMIC DNA]</scope>
    <source>
        <strain evidence="1 2">DSM 23522</strain>
    </source>
</reference>
<organism evidence="1 2">
    <name type="scientific">Arenibacter echinorum</name>
    <dbReference type="NCBI Taxonomy" id="440515"/>
    <lineage>
        <taxon>Bacteria</taxon>
        <taxon>Pseudomonadati</taxon>
        <taxon>Bacteroidota</taxon>
        <taxon>Flavobacteriia</taxon>
        <taxon>Flavobacteriales</taxon>
        <taxon>Flavobacteriaceae</taxon>
        <taxon>Arenibacter</taxon>
    </lineage>
</organism>
<dbReference type="Proteomes" id="UP000249696">
    <property type="component" value="Unassembled WGS sequence"/>
</dbReference>
<keyword evidence="2" id="KW-1185">Reference proteome</keyword>